<name>A0A158H958_CABSO</name>
<evidence type="ECO:0000313" key="2">
    <source>
        <dbReference type="EMBL" id="SAL40816.1"/>
    </source>
</evidence>
<dbReference type="PANTHER" id="PTHR43162">
    <property type="match status" value="1"/>
</dbReference>
<dbReference type="Proteomes" id="UP000054893">
    <property type="component" value="Unassembled WGS sequence"/>
</dbReference>
<evidence type="ECO:0000313" key="3">
    <source>
        <dbReference type="Proteomes" id="UP000054893"/>
    </source>
</evidence>
<organism evidence="2 3">
    <name type="scientific">Caballeronia sordidicola</name>
    <name type="common">Burkholderia sordidicola</name>
    <dbReference type="NCBI Taxonomy" id="196367"/>
    <lineage>
        <taxon>Bacteria</taxon>
        <taxon>Pseudomonadati</taxon>
        <taxon>Pseudomonadota</taxon>
        <taxon>Betaproteobacteria</taxon>
        <taxon>Burkholderiales</taxon>
        <taxon>Burkholderiaceae</taxon>
        <taxon>Caballeronia</taxon>
    </lineage>
</organism>
<dbReference type="InterPro" id="IPR036291">
    <property type="entry name" value="NAD(P)-bd_dom_sf"/>
</dbReference>
<dbReference type="Gene3D" id="3.40.50.720">
    <property type="entry name" value="NAD(P)-binding Rossmann-like Domain"/>
    <property type="match status" value="1"/>
</dbReference>
<protein>
    <submittedName>
        <fullName evidence="2">NmrA family protein</fullName>
    </submittedName>
</protein>
<reference evidence="2 3" key="1">
    <citation type="submission" date="2016-01" db="EMBL/GenBank/DDBJ databases">
        <authorList>
            <person name="Oliw E.H."/>
        </authorList>
    </citation>
    <scope>NUCLEOTIDE SEQUENCE [LARGE SCALE GENOMIC DNA]</scope>
    <source>
        <strain evidence="2">LMG 22029</strain>
    </source>
</reference>
<dbReference type="CDD" id="cd05251">
    <property type="entry name" value="NmrA_like_SDR_a"/>
    <property type="match status" value="1"/>
</dbReference>
<feature type="domain" description="NmrA-like" evidence="1">
    <location>
        <begin position="2"/>
        <end position="230"/>
    </location>
</feature>
<proteinExistence type="predicted"/>
<dbReference type="EMBL" id="FCOC02000015">
    <property type="protein sequence ID" value="SAL40816.1"/>
    <property type="molecule type" value="Genomic_DNA"/>
</dbReference>
<dbReference type="InterPro" id="IPR051604">
    <property type="entry name" value="Ergot_Alk_Oxidoreductase"/>
</dbReference>
<dbReference type="Gene3D" id="3.90.25.10">
    <property type="entry name" value="UDP-galactose 4-epimerase, domain 1"/>
    <property type="match status" value="1"/>
</dbReference>
<accession>A0A158H958</accession>
<dbReference type="SUPFAM" id="SSF51735">
    <property type="entry name" value="NAD(P)-binding Rossmann-fold domains"/>
    <property type="match status" value="1"/>
</dbReference>
<gene>
    <name evidence="2" type="ORF">AWB64_04331</name>
</gene>
<dbReference type="AlphaFoldDB" id="A0A158H958"/>
<sequence length="292" mass="31494">MTILVTGATGAIGSQIVHRLVDEGASVRAVVRSPEKASLPAGVDVRKGDMTDIASMRAALDGVSTLFLLNAVVADEVTQAILTLSLARDAGIERIVYFSVFNADRFTDVPHFTGKYTVERMIEEFDLPATILRPCYFMQNDVSLKEVIAKNSVYPMPVGSVGVSMVDTGDIAQIAAAFLLKRERSATPLPREVVELVGPQAMTGSALAAIWAEALGKPVNYGGDDLDAFEAQMASRAPSWVARDMRLMVGRFQQDGMAANDDALARMSELLGRAPRSYRDFAFDTAKAWAAE</sequence>
<dbReference type="OrthoDB" id="9798669at2"/>
<dbReference type="InterPro" id="IPR008030">
    <property type="entry name" value="NmrA-like"/>
</dbReference>
<dbReference type="Pfam" id="PF05368">
    <property type="entry name" value="NmrA"/>
    <property type="match status" value="1"/>
</dbReference>
<evidence type="ECO:0000259" key="1">
    <source>
        <dbReference type="Pfam" id="PF05368"/>
    </source>
</evidence>
<dbReference type="PANTHER" id="PTHR43162:SF1">
    <property type="entry name" value="PRESTALK A DIFFERENTIATION PROTEIN A"/>
    <property type="match status" value="1"/>
</dbReference>
<dbReference type="RefSeq" id="WP_060857426.1">
    <property type="nucleotide sequence ID" value="NZ_FCOC02000015.1"/>
</dbReference>